<evidence type="ECO:0000313" key="2">
    <source>
        <dbReference type="EMBL" id="AEO64758.1"/>
    </source>
</evidence>
<organism evidence="2 3">
    <name type="scientific">Thermothielavioides terrestris (strain ATCC 38088 / NRRL 8126)</name>
    <name type="common">Thielavia terrestris</name>
    <dbReference type="NCBI Taxonomy" id="578455"/>
    <lineage>
        <taxon>Eukaryota</taxon>
        <taxon>Fungi</taxon>
        <taxon>Dikarya</taxon>
        <taxon>Ascomycota</taxon>
        <taxon>Pezizomycotina</taxon>
        <taxon>Sordariomycetes</taxon>
        <taxon>Sordariomycetidae</taxon>
        <taxon>Sordariales</taxon>
        <taxon>Chaetomiaceae</taxon>
        <taxon>Thermothielavioides</taxon>
        <taxon>Thermothielavioides terrestris</taxon>
    </lineage>
</organism>
<dbReference type="KEGG" id="ttt:THITE_2111080"/>
<accession>G2QWI3</accession>
<sequence>MGSCSSKRGFSSRRHSGSHSDFSATEPLIPHPYYAPSSPTDSRLPPRDSSSNNNKHRRQSKHDEKHHPQQQQPPRAEFHLQVTCRTCRVRNEVCRIALDFNQQSTLAYRDYHYGPTLSQQQQQQQPRDDDEDDVIDVDAEPQPWTLEVDFHDFVKSLGGEAERAQSVLRRYLGDRTYGGDAGSVEEEEKKKSSRRWSMRREKGTGAGSTSAMFRVDDLLADLRRQGVEFWSSL</sequence>
<protein>
    <submittedName>
        <fullName evidence="2">Uncharacterized protein</fullName>
    </submittedName>
</protein>
<feature type="region of interest" description="Disordered" evidence="1">
    <location>
        <begin position="175"/>
        <end position="210"/>
    </location>
</feature>
<dbReference type="Proteomes" id="UP000008181">
    <property type="component" value="Chromosome 1"/>
</dbReference>
<reference evidence="2 3" key="1">
    <citation type="journal article" date="2011" name="Nat. Biotechnol.">
        <title>Comparative genomic analysis of the thermophilic biomass-degrading fungi Myceliophthora thermophila and Thielavia terrestris.</title>
        <authorList>
            <person name="Berka R.M."/>
            <person name="Grigoriev I.V."/>
            <person name="Otillar R."/>
            <person name="Salamov A."/>
            <person name="Grimwood J."/>
            <person name="Reid I."/>
            <person name="Ishmael N."/>
            <person name="John T."/>
            <person name="Darmond C."/>
            <person name="Moisan M.-C."/>
            <person name="Henrissat B."/>
            <person name="Coutinho P.M."/>
            <person name="Lombard V."/>
            <person name="Natvig D.O."/>
            <person name="Lindquist E."/>
            <person name="Schmutz J."/>
            <person name="Lucas S."/>
            <person name="Harris P."/>
            <person name="Powlowski J."/>
            <person name="Bellemare A."/>
            <person name="Taylor D."/>
            <person name="Butler G."/>
            <person name="de Vries R.P."/>
            <person name="Allijn I.E."/>
            <person name="van den Brink J."/>
            <person name="Ushinsky S."/>
            <person name="Storms R."/>
            <person name="Powell A.J."/>
            <person name="Paulsen I.T."/>
            <person name="Elbourne L.D.H."/>
            <person name="Baker S.E."/>
            <person name="Magnuson J."/>
            <person name="LaBoissiere S."/>
            <person name="Clutterbuck A.J."/>
            <person name="Martinez D."/>
            <person name="Wogulis M."/>
            <person name="de Leon A.L."/>
            <person name="Rey M.W."/>
            <person name="Tsang A."/>
        </authorList>
    </citation>
    <scope>NUCLEOTIDE SEQUENCE [LARGE SCALE GENOMIC DNA]</scope>
    <source>
        <strain evidence="3">ATCC 38088 / NRRL 8126</strain>
    </source>
</reference>
<evidence type="ECO:0000313" key="3">
    <source>
        <dbReference type="Proteomes" id="UP000008181"/>
    </source>
</evidence>
<proteinExistence type="predicted"/>
<evidence type="ECO:0000256" key="1">
    <source>
        <dbReference type="SAM" id="MobiDB-lite"/>
    </source>
</evidence>
<gene>
    <name evidence="2" type="ORF">THITE_2111080</name>
</gene>
<dbReference type="RefSeq" id="XP_003651094.1">
    <property type="nucleotide sequence ID" value="XM_003651046.1"/>
</dbReference>
<name>G2QWI3_THETT</name>
<keyword evidence="3" id="KW-1185">Reference proteome</keyword>
<dbReference type="GeneID" id="11515773"/>
<feature type="region of interest" description="Disordered" evidence="1">
    <location>
        <begin position="1"/>
        <end position="77"/>
    </location>
</feature>
<dbReference type="EMBL" id="CP003009">
    <property type="protein sequence ID" value="AEO64758.1"/>
    <property type="molecule type" value="Genomic_DNA"/>
</dbReference>
<dbReference type="AlphaFoldDB" id="G2QWI3"/>
<dbReference type="HOGENOM" id="CLU_1190603_0_0_1"/>